<dbReference type="GO" id="GO:0046982">
    <property type="term" value="F:protein heterodimerization activity"/>
    <property type="evidence" value="ECO:0007669"/>
    <property type="project" value="InterPro"/>
</dbReference>
<comment type="similarity">
    <text evidence="3">Belongs to the CENP-T/CNN1 family.</text>
</comment>
<dbReference type="Proteomes" id="UP000646827">
    <property type="component" value="Unassembled WGS sequence"/>
</dbReference>
<dbReference type="GO" id="GO:0000278">
    <property type="term" value="P:mitotic cell cycle"/>
    <property type="evidence" value="ECO:0007669"/>
    <property type="project" value="TreeGrafter"/>
</dbReference>
<evidence type="ECO:0000256" key="6">
    <source>
        <dbReference type="SAM" id="MobiDB-lite"/>
    </source>
</evidence>
<feature type="domain" description="CENP-T/Histone H4 histone fold" evidence="7">
    <location>
        <begin position="439"/>
        <end position="536"/>
    </location>
</feature>
<dbReference type="GO" id="GO:0000776">
    <property type="term" value="C:kinetochore"/>
    <property type="evidence" value="ECO:0007669"/>
    <property type="project" value="InterPro"/>
</dbReference>
<protein>
    <recommendedName>
        <fullName evidence="7">CENP-T/Histone H4 histone fold domain-containing protein</fullName>
    </recommendedName>
</protein>
<evidence type="ECO:0000259" key="7">
    <source>
        <dbReference type="Pfam" id="PF15511"/>
    </source>
</evidence>
<keyword evidence="4" id="KW-0158">Chromosome</keyword>
<dbReference type="InterPro" id="IPR009072">
    <property type="entry name" value="Histone-fold"/>
</dbReference>
<dbReference type="GO" id="GO:0003677">
    <property type="term" value="F:DNA binding"/>
    <property type="evidence" value="ECO:0007669"/>
    <property type="project" value="InterPro"/>
</dbReference>
<dbReference type="InterPro" id="IPR028255">
    <property type="entry name" value="CENP-T"/>
</dbReference>
<dbReference type="Gene3D" id="1.10.20.10">
    <property type="entry name" value="Histone, subunit A"/>
    <property type="match status" value="1"/>
</dbReference>
<dbReference type="GO" id="GO:0005634">
    <property type="term" value="C:nucleus"/>
    <property type="evidence" value="ECO:0007669"/>
    <property type="project" value="UniProtKB-SubCell"/>
</dbReference>
<feature type="region of interest" description="Disordered" evidence="6">
    <location>
        <begin position="1"/>
        <end position="27"/>
    </location>
</feature>
<dbReference type="AlphaFoldDB" id="A0A8H7SE85"/>
<gene>
    <name evidence="8" type="ORF">INT45_002032</name>
</gene>
<dbReference type="PANTHER" id="PTHR46904">
    <property type="entry name" value="CENTROMERE PROTEIN T"/>
    <property type="match status" value="1"/>
</dbReference>
<comment type="caution">
    <text evidence="8">The sequence shown here is derived from an EMBL/GenBank/DDBJ whole genome shotgun (WGS) entry which is preliminary data.</text>
</comment>
<keyword evidence="9" id="KW-1185">Reference proteome</keyword>
<dbReference type="Pfam" id="PF15511">
    <property type="entry name" value="CENP-T_C"/>
    <property type="match status" value="1"/>
</dbReference>
<evidence type="ECO:0000313" key="8">
    <source>
        <dbReference type="EMBL" id="KAG2227794.1"/>
    </source>
</evidence>
<feature type="compositionally biased region" description="Basic and acidic residues" evidence="6">
    <location>
        <begin position="277"/>
        <end position="289"/>
    </location>
</feature>
<feature type="region of interest" description="Disordered" evidence="6">
    <location>
        <begin position="266"/>
        <end position="304"/>
    </location>
</feature>
<evidence type="ECO:0000256" key="5">
    <source>
        <dbReference type="ARBA" id="ARBA00023242"/>
    </source>
</evidence>
<dbReference type="InterPro" id="IPR035425">
    <property type="entry name" value="CENP-T/H4_C"/>
</dbReference>
<accession>A0A8H7SE85</accession>
<name>A0A8H7SE85_9FUNG</name>
<organism evidence="8 9">
    <name type="scientific">Circinella minor</name>
    <dbReference type="NCBI Taxonomy" id="1195481"/>
    <lineage>
        <taxon>Eukaryota</taxon>
        <taxon>Fungi</taxon>
        <taxon>Fungi incertae sedis</taxon>
        <taxon>Mucoromycota</taxon>
        <taxon>Mucoromycotina</taxon>
        <taxon>Mucoromycetes</taxon>
        <taxon>Mucorales</taxon>
        <taxon>Lichtheimiaceae</taxon>
        <taxon>Circinella</taxon>
    </lineage>
</organism>
<evidence type="ECO:0000256" key="1">
    <source>
        <dbReference type="ARBA" id="ARBA00004123"/>
    </source>
</evidence>
<evidence type="ECO:0000313" key="9">
    <source>
        <dbReference type="Proteomes" id="UP000646827"/>
    </source>
</evidence>
<reference evidence="8 9" key="1">
    <citation type="submission" date="2020-12" db="EMBL/GenBank/DDBJ databases">
        <title>Metabolic potential, ecology and presence of endohyphal bacteria is reflected in genomic diversity of Mucoromycotina.</title>
        <authorList>
            <person name="Muszewska A."/>
            <person name="Okrasinska A."/>
            <person name="Steczkiewicz K."/>
            <person name="Drgas O."/>
            <person name="Orlowska M."/>
            <person name="Perlinska-Lenart U."/>
            <person name="Aleksandrzak-Piekarczyk T."/>
            <person name="Szatraj K."/>
            <person name="Zielenkiewicz U."/>
            <person name="Pilsyk S."/>
            <person name="Malc E."/>
            <person name="Mieczkowski P."/>
            <person name="Kruszewska J.S."/>
            <person name="Biernat P."/>
            <person name="Pawlowska J."/>
        </authorList>
    </citation>
    <scope>NUCLEOTIDE SEQUENCE [LARGE SCALE GENOMIC DNA]</scope>
    <source>
        <strain evidence="8 9">CBS 142.35</strain>
    </source>
</reference>
<comment type="subcellular location">
    <subcellularLocation>
        <location evidence="2">Chromosome</location>
    </subcellularLocation>
    <subcellularLocation>
        <location evidence="1">Nucleus</location>
    </subcellularLocation>
</comment>
<dbReference type="PANTHER" id="PTHR46904:SF1">
    <property type="entry name" value="CENTROMERE PROTEIN T"/>
    <property type="match status" value="1"/>
</dbReference>
<evidence type="ECO:0000256" key="2">
    <source>
        <dbReference type="ARBA" id="ARBA00004286"/>
    </source>
</evidence>
<dbReference type="OrthoDB" id="10071681at2759"/>
<dbReference type="EMBL" id="JAEPRB010000004">
    <property type="protein sequence ID" value="KAG2227794.1"/>
    <property type="molecule type" value="Genomic_DNA"/>
</dbReference>
<dbReference type="GO" id="GO:0007059">
    <property type="term" value="P:chromosome segregation"/>
    <property type="evidence" value="ECO:0007669"/>
    <property type="project" value="TreeGrafter"/>
</dbReference>
<dbReference type="GO" id="GO:0051382">
    <property type="term" value="P:kinetochore assembly"/>
    <property type="evidence" value="ECO:0007669"/>
    <property type="project" value="InterPro"/>
</dbReference>
<evidence type="ECO:0000256" key="4">
    <source>
        <dbReference type="ARBA" id="ARBA00022454"/>
    </source>
</evidence>
<feature type="compositionally biased region" description="Polar residues" evidence="6">
    <location>
        <begin position="291"/>
        <end position="304"/>
    </location>
</feature>
<dbReference type="SUPFAM" id="SSF47113">
    <property type="entry name" value="Histone-fold"/>
    <property type="match status" value="1"/>
</dbReference>
<keyword evidence="5" id="KW-0539">Nucleus</keyword>
<dbReference type="CDD" id="cd22920">
    <property type="entry name" value="HFD_CENP-T"/>
    <property type="match status" value="1"/>
</dbReference>
<sequence>MDLKYTSPEDLEEDDYSGLYTRQPTTTRANAAHVLRLLSNAPSSEPSGESVQDSPITDIVTHEQRRYELFERQRQYAAMLKREREEEFMREYEALGKKRQASSPVTIENYSFRRRRGTHRQLGAGFNDTLSTITYNSDTNFTAFSKDRAQRDFGDLEQDDFHSILNTNPFNENENEHGFHWVPPTGTLPDQITERRQRSIVVGRDNNTQDDPFLPNLSFSQLSSQPIQQHDNQELLRTRLQEKRDIQDMLDIKGKGRMISVMETDQEIREQQQQQLNEKEEVRENEHPASLRQSPLPSQVQQQHMDQDFDDIEYDYGDDGGVFVDEKQSMGSKDHVGTDLLEKNEHGYNSYTKDEDMIDVEFQRQRSSGRHENHFATEGSQERSFDNNDLISELSNLDNNSIQQGITRIPTNRRYTNDRIQELINTNNPVAFRKKYYSTPTIQKQDIKKLFTRFASLPCKVNVGNKLQELSEIFFDQMADDLVAYAKHSNEETITREDMELLLKRQGIVDNKTTTVESLAHKYLSREQWDKVIVSARAYNTLYPK</sequence>
<evidence type="ECO:0000256" key="3">
    <source>
        <dbReference type="ARBA" id="ARBA00010137"/>
    </source>
</evidence>
<proteinExistence type="inferred from homology"/>